<organism evidence="1">
    <name type="scientific">viral metagenome</name>
    <dbReference type="NCBI Taxonomy" id="1070528"/>
    <lineage>
        <taxon>unclassified sequences</taxon>
        <taxon>metagenomes</taxon>
        <taxon>organismal metagenomes</taxon>
    </lineage>
</organism>
<dbReference type="EMBL" id="MN739337">
    <property type="protein sequence ID" value="QHS99258.1"/>
    <property type="molecule type" value="Genomic_DNA"/>
</dbReference>
<protein>
    <submittedName>
        <fullName evidence="1">Uncharacterized protein</fullName>
    </submittedName>
</protein>
<name>A0A6C0C6I2_9ZZZZ</name>
<dbReference type="AlphaFoldDB" id="A0A6C0C6I2"/>
<reference evidence="1" key="1">
    <citation type="journal article" date="2020" name="Nature">
        <title>Giant virus diversity and host interactions through global metagenomics.</title>
        <authorList>
            <person name="Schulz F."/>
            <person name="Roux S."/>
            <person name="Paez-Espino D."/>
            <person name="Jungbluth S."/>
            <person name="Walsh D.A."/>
            <person name="Denef V.J."/>
            <person name="McMahon K.D."/>
            <person name="Konstantinidis K.T."/>
            <person name="Eloe-Fadrosh E.A."/>
            <person name="Kyrpides N.C."/>
            <person name="Woyke T."/>
        </authorList>
    </citation>
    <scope>NUCLEOTIDE SEQUENCE</scope>
    <source>
        <strain evidence="1">GVMAG-M-3300020185-33</strain>
    </source>
</reference>
<evidence type="ECO:0000313" key="1">
    <source>
        <dbReference type="EMBL" id="QHS99258.1"/>
    </source>
</evidence>
<accession>A0A6C0C6I2</accession>
<sequence length="210" mass="23294">MGDPNCYNNAYLDNCYVCPNGNSISDCTINAMTQQRINKQSRMSSSMGLLKKRSLIVSKQVGQCAIPTHLLAAGGPGDLEASMQGSNYPKAVGRAACYNMGRIRNRKAYNNNRGVDRKHGSYQRYLARRVGGVLRQEKQPHVRNKTAYIGQPRSRAGTHCHCDKKITKKKCIDVTKDKCCDNRIPPTSPLTCYLSPSAQRTCVAESCRCK</sequence>
<proteinExistence type="predicted"/>